<organism evidence="5 6">
    <name type="scientific">Mucilaginibacter ginsenosidivorax</name>
    <dbReference type="NCBI Taxonomy" id="862126"/>
    <lineage>
        <taxon>Bacteria</taxon>
        <taxon>Pseudomonadati</taxon>
        <taxon>Bacteroidota</taxon>
        <taxon>Sphingobacteriia</taxon>
        <taxon>Sphingobacteriales</taxon>
        <taxon>Sphingobacteriaceae</taxon>
        <taxon>Mucilaginibacter</taxon>
    </lineage>
</organism>
<evidence type="ECO:0000313" key="6">
    <source>
        <dbReference type="Proteomes" id="UP000321362"/>
    </source>
</evidence>
<evidence type="ECO:0000256" key="2">
    <source>
        <dbReference type="ARBA" id="ARBA00023125"/>
    </source>
</evidence>
<dbReference type="EMBL" id="CP042437">
    <property type="protein sequence ID" value="QEC76228.1"/>
    <property type="molecule type" value="Genomic_DNA"/>
</dbReference>
<dbReference type="KEGG" id="mgk:FSB76_09830"/>
<dbReference type="OrthoDB" id="9800326at2"/>
<dbReference type="PANTHER" id="PTHR30154">
    <property type="entry name" value="LEUCINE-RESPONSIVE REGULATORY PROTEIN"/>
    <property type="match status" value="1"/>
</dbReference>
<dbReference type="SMART" id="SM00344">
    <property type="entry name" value="HTH_ASNC"/>
    <property type="match status" value="1"/>
</dbReference>
<evidence type="ECO:0000259" key="4">
    <source>
        <dbReference type="PROSITE" id="PS50956"/>
    </source>
</evidence>
<dbReference type="InterPro" id="IPR000485">
    <property type="entry name" value="AsnC-type_HTH_dom"/>
</dbReference>
<accession>A0A5B8W1Q0</accession>
<dbReference type="CDD" id="cd00090">
    <property type="entry name" value="HTH_ARSR"/>
    <property type="match status" value="1"/>
</dbReference>
<dbReference type="GO" id="GO:0006355">
    <property type="term" value="P:regulation of DNA-templated transcription"/>
    <property type="evidence" value="ECO:0007669"/>
    <property type="project" value="UniProtKB-ARBA"/>
</dbReference>
<dbReference type="SUPFAM" id="SSF54909">
    <property type="entry name" value="Dimeric alpha+beta barrel"/>
    <property type="match status" value="1"/>
</dbReference>
<dbReference type="Proteomes" id="UP000321362">
    <property type="component" value="Chromosome"/>
</dbReference>
<dbReference type="SUPFAM" id="SSF46785">
    <property type="entry name" value="Winged helix' DNA-binding domain"/>
    <property type="match status" value="1"/>
</dbReference>
<reference evidence="5 6" key="1">
    <citation type="journal article" date="2013" name="J. Microbiol.">
        <title>Mucilaginibacter ginsenosidivorax sp. nov., with ginsenoside converting activity isolated from sediment.</title>
        <authorList>
            <person name="Kim J.K."/>
            <person name="Choi T.E."/>
            <person name="Liu Q.M."/>
            <person name="Park H.Y."/>
            <person name="Yi T.H."/>
            <person name="Yoon M.H."/>
            <person name="Kim S.C."/>
            <person name="Im W.T."/>
        </authorList>
    </citation>
    <scope>NUCLEOTIDE SEQUENCE [LARGE SCALE GENOMIC DNA]</scope>
    <source>
        <strain evidence="5 6">KHI28</strain>
    </source>
</reference>
<dbReference type="GO" id="GO:0043200">
    <property type="term" value="P:response to amino acid"/>
    <property type="evidence" value="ECO:0007669"/>
    <property type="project" value="TreeGrafter"/>
</dbReference>
<keyword evidence="6" id="KW-1185">Reference proteome</keyword>
<dbReference type="Pfam" id="PF01037">
    <property type="entry name" value="AsnC_trans_reg"/>
    <property type="match status" value="1"/>
</dbReference>
<feature type="domain" description="HTH asnC-type" evidence="4">
    <location>
        <begin position="4"/>
        <end position="65"/>
    </location>
</feature>
<dbReference type="AlphaFoldDB" id="A0A5B8W1Q0"/>
<dbReference type="InterPro" id="IPR011991">
    <property type="entry name" value="ArsR-like_HTH"/>
</dbReference>
<dbReference type="InterPro" id="IPR019888">
    <property type="entry name" value="Tscrpt_reg_AsnC-like"/>
</dbReference>
<dbReference type="InterPro" id="IPR011008">
    <property type="entry name" value="Dimeric_a/b-barrel"/>
</dbReference>
<evidence type="ECO:0000313" key="5">
    <source>
        <dbReference type="EMBL" id="QEC76228.1"/>
    </source>
</evidence>
<evidence type="ECO:0000256" key="3">
    <source>
        <dbReference type="ARBA" id="ARBA00023163"/>
    </source>
</evidence>
<dbReference type="GO" id="GO:0043565">
    <property type="term" value="F:sequence-specific DNA binding"/>
    <property type="evidence" value="ECO:0007669"/>
    <property type="project" value="InterPro"/>
</dbReference>
<name>A0A5B8W1Q0_9SPHI</name>
<evidence type="ECO:0000256" key="1">
    <source>
        <dbReference type="ARBA" id="ARBA00023015"/>
    </source>
</evidence>
<dbReference type="InterPro" id="IPR036390">
    <property type="entry name" value="WH_DNA-bd_sf"/>
</dbReference>
<dbReference type="Pfam" id="PF13404">
    <property type="entry name" value="HTH_AsnC-type"/>
    <property type="match status" value="1"/>
</dbReference>
<dbReference type="Gene3D" id="3.30.70.920">
    <property type="match status" value="1"/>
</dbReference>
<dbReference type="PROSITE" id="PS50956">
    <property type="entry name" value="HTH_ASNC_2"/>
    <property type="match status" value="1"/>
</dbReference>
<keyword evidence="3" id="KW-0804">Transcription</keyword>
<dbReference type="RefSeq" id="WP_147053405.1">
    <property type="nucleotide sequence ID" value="NZ_CP042437.1"/>
</dbReference>
<proteinExistence type="predicted"/>
<dbReference type="GO" id="GO:0005829">
    <property type="term" value="C:cytosol"/>
    <property type="evidence" value="ECO:0007669"/>
    <property type="project" value="TreeGrafter"/>
</dbReference>
<dbReference type="InterPro" id="IPR019887">
    <property type="entry name" value="Tscrpt_reg_AsnC/Lrp_C"/>
</dbReference>
<dbReference type="Gene3D" id="1.10.10.10">
    <property type="entry name" value="Winged helix-like DNA-binding domain superfamily/Winged helix DNA-binding domain"/>
    <property type="match status" value="1"/>
</dbReference>
<dbReference type="PRINTS" id="PR00033">
    <property type="entry name" value="HTHASNC"/>
</dbReference>
<dbReference type="InterPro" id="IPR036388">
    <property type="entry name" value="WH-like_DNA-bd_sf"/>
</dbReference>
<gene>
    <name evidence="5" type="ORF">FSB76_09830</name>
</gene>
<dbReference type="PANTHER" id="PTHR30154:SF34">
    <property type="entry name" value="TRANSCRIPTIONAL REGULATOR AZLB"/>
    <property type="match status" value="1"/>
</dbReference>
<keyword evidence="2" id="KW-0238">DNA-binding</keyword>
<sequence>MYTLDDYDKKLLRLLQKDNRLTAQVLAQMVNLSASAVQRRLAKLRDEKIIEADVAIIAPAAAGVGLTCIVDICMQEDGSRTIERFRAEIENCPEVSQCYYVTGTYDLVLIVNTRDMKHYEQFSKKYFMDSPDVQRFYTHVVMDRLKMSYGVYI</sequence>
<protein>
    <submittedName>
        <fullName evidence="5">Lrp/AsnC family transcriptional regulator</fullName>
    </submittedName>
</protein>
<keyword evidence="1" id="KW-0805">Transcription regulation</keyword>